<evidence type="ECO:0000313" key="10">
    <source>
        <dbReference type="EMBL" id="EFX77205.1"/>
    </source>
</evidence>
<dbReference type="PhylomeDB" id="E9GTJ2"/>
<keyword evidence="3" id="KW-0963">Cytoplasm</keyword>
<feature type="region of interest" description="Disordered" evidence="6">
    <location>
        <begin position="364"/>
        <end position="443"/>
    </location>
</feature>
<evidence type="ECO:0000259" key="9">
    <source>
        <dbReference type="Pfam" id="PF13638"/>
    </source>
</evidence>
<dbReference type="FunFam" id="3.40.50.1010:FF:000033">
    <property type="entry name" value="Blast:Protein SMG5"/>
    <property type="match status" value="1"/>
</dbReference>
<evidence type="ECO:0000259" key="7">
    <source>
        <dbReference type="Pfam" id="PF10373"/>
    </source>
</evidence>
<evidence type="ECO:0000259" key="8">
    <source>
        <dbReference type="Pfam" id="PF10374"/>
    </source>
</evidence>
<dbReference type="Gene3D" id="1.25.40.10">
    <property type="entry name" value="Tetratricopeptide repeat domain"/>
    <property type="match status" value="1"/>
</dbReference>
<dbReference type="OrthoDB" id="5920073at2759"/>
<gene>
    <name evidence="10" type="ORF">DAPPUDRAFT_305898</name>
</gene>
<dbReference type="Pfam" id="PF13638">
    <property type="entry name" value="PIN_4"/>
    <property type="match status" value="1"/>
</dbReference>
<keyword evidence="4" id="KW-0866">Nonsense-mediated mRNA decay</keyword>
<evidence type="ECO:0000256" key="5">
    <source>
        <dbReference type="ARBA" id="ARBA00023242"/>
    </source>
</evidence>
<evidence type="ECO:0000256" key="6">
    <source>
        <dbReference type="SAM" id="MobiDB-lite"/>
    </source>
</evidence>
<dbReference type="OMA" id="GICLDNP"/>
<organism evidence="10 11">
    <name type="scientific">Daphnia pulex</name>
    <name type="common">Water flea</name>
    <dbReference type="NCBI Taxonomy" id="6669"/>
    <lineage>
        <taxon>Eukaryota</taxon>
        <taxon>Metazoa</taxon>
        <taxon>Ecdysozoa</taxon>
        <taxon>Arthropoda</taxon>
        <taxon>Crustacea</taxon>
        <taxon>Branchiopoda</taxon>
        <taxon>Diplostraca</taxon>
        <taxon>Cladocera</taxon>
        <taxon>Anomopoda</taxon>
        <taxon>Daphniidae</taxon>
        <taxon>Daphnia</taxon>
    </lineage>
</organism>
<dbReference type="PANTHER" id="PTHR15696">
    <property type="entry name" value="SMG-7 SUPPRESSOR WITH MORPHOLOGICAL EFFECT ON GENITALIA PROTEIN 7"/>
    <property type="match status" value="1"/>
</dbReference>
<dbReference type="GO" id="GO:0005697">
    <property type="term" value="C:telomerase holoenzyme complex"/>
    <property type="evidence" value="ECO:0000318"/>
    <property type="project" value="GO_Central"/>
</dbReference>
<dbReference type="InterPro" id="IPR018834">
    <property type="entry name" value="DNA/RNA-bd_Est1-type"/>
</dbReference>
<dbReference type="InterPro" id="IPR045153">
    <property type="entry name" value="Est1/Ebs1-like"/>
</dbReference>
<evidence type="ECO:0000256" key="2">
    <source>
        <dbReference type="ARBA" id="ARBA00004496"/>
    </source>
</evidence>
<dbReference type="KEGG" id="dpx:DAPPUDRAFT_305898"/>
<dbReference type="GO" id="GO:0042162">
    <property type="term" value="F:telomeric DNA binding"/>
    <property type="evidence" value="ECO:0000318"/>
    <property type="project" value="GO_Central"/>
</dbReference>
<dbReference type="GO" id="GO:0000184">
    <property type="term" value="P:nuclear-transcribed mRNA catabolic process, nonsense-mediated decay"/>
    <property type="evidence" value="ECO:0000318"/>
    <property type="project" value="GO_Central"/>
</dbReference>
<comment type="subcellular location">
    <subcellularLocation>
        <location evidence="2">Cytoplasm</location>
    </subcellularLocation>
    <subcellularLocation>
        <location evidence="1">Nucleus</location>
    </subcellularLocation>
</comment>
<dbReference type="InterPro" id="IPR002716">
    <property type="entry name" value="PIN_dom"/>
</dbReference>
<dbReference type="eggNOG" id="KOG2162">
    <property type="taxonomic scope" value="Eukaryota"/>
</dbReference>
<dbReference type="SUPFAM" id="SSF48452">
    <property type="entry name" value="TPR-like"/>
    <property type="match status" value="1"/>
</dbReference>
<dbReference type="PANTHER" id="PTHR15696:SF7">
    <property type="entry name" value="NONSENSE-MEDIATED MRNA DECAY FACTOR"/>
    <property type="match status" value="1"/>
</dbReference>
<dbReference type="GO" id="GO:0070034">
    <property type="term" value="F:telomerase RNA binding"/>
    <property type="evidence" value="ECO:0000318"/>
    <property type="project" value="GO_Central"/>
</dbReference>
<evidence type="ECO:0000256" key="1">
    <source>
        <dbReference type="ARBA" id="ARBA00004123"/>
    </source>
</evidence>
<dbReference type="EMBL" id="GL732564">
    <property type="protein sequence ID" value="EFX77205.1"/>
    <property type="molecule type" value="Genomic_DNA"/>
</dbReference>
<feature type="compositionally biased region" description="Basic and acidic residues" evidence="6">
    <location>
        <begin position="372"/>
        <end position="384"/>
    </location>
</feature>
<keyword evidence="11" id="KW-1185">Reference proteome</keyword>
<dbReference type="InterPro" id="IPR011990">
    <property type="entry name" value="TPR-like_helical_dom_sf"/>
</dbReference>
<proteinExistence type="predicted"/>
<feature type="domain" description="Telomerase activating protein Est1-like N-terminal" evidence="8">
    <location>
        <begin position="79"/>
        <end position="189"/>
    </location>
</feature>
<dbReference type="Pfam" id="PF10373">
    <property type="entry name" value="EST1_DNA_bind"/>
    <property type="match status" value="1"/>
</dbReference>
<reference evidence="10 11" key="1">
    <citation type="journal article" date="2011" name="Science">
        <title>The ecoresponsive genome of Daphnia pulex.</title>
        <authorList>
            <person name="Colbourne J.K."/>
            <person name="Pfrender M.E."/>
            <person name="Gilbert D."/>
            <person name="Thomas W.K."/>
            <person name="Tucker A."/>
            <person name="Oakley T.H."/>
            <person name="Tokishita S."/>
            <person name="Aerts A."/>
            <person name="Arnold G.J."/>
            <person name="Basu M.K."/>
            <person name="Bauer D.J."/>
            <person name="Caceres C.E."/>
            <person name="Carmel L."/>
            <person name="Casola C."/>
            <person name="Choi J.H."/>
            <person name="Detter J.C."/>
            <person name="Dong Q."/>
            <person name="Dusheyko S."/>
            <person name="Eads B.D."/>
            <person name="Frohlich T."/>
            <person name="Geiler-Samerotte K.A."/>
            <person name="Gerlach D."/>
            <person name="Hatcher P."/>
            <person name="Jogdeo S."/>
            <person name="Krijgsveld J."/>
            <person name="Kriventseva E.V."/>
            <person name="Kultz D."/>
            <person name="Laforsch C."/>
            <person name="Lindquist E."/>
            <person name="Lopez J."/>
            <person name="Manak J.R."/>
            <person name="Muller J."/>
            <person name="Pangilinan J."/>
            <person name="Patwardhan R.P."/>
            <person name="Pitluck S."/>
            <person name="Pritham E.J."/>
            <person name="Rechtsteiner A."/>
            <person name="Rho M."/>
            <person name="Rogozin I.B."/>
            <person name="Sakarya O."/>
            <person name="Salamov A."/>
            <person name="Schaack S."/>
            <person name="Shapiro H."/>
            <person name="Shiga Y."/>
            <person name="Skalitzky C."/>
            <person name="Smith Z."/>
            <person name="Souvorov A."/>
            <person name="Sung W."/>
            <person name="Tang Z."/>
            <person name="Tsuchiya D."/>
            <person name="Tu H."/>
            <person name="Vos H."/>
            <person name="Wang M."/>
            <person name="Wolf Y.I."/>
            <person name="Yamagata H."/>
            <person name="Yamada T."/>
            <person name="Ye Y."/>
            <person name="Shaw J.R."/>
            <person name="Andrews J."/>
            <person name="Crease T.J."/>
            <person name="Tang H."/>
            <person name="Lucas S.M."/>
            <person name="Robertson H.M."/>
            <person name="Bork P."/>
            <person name="Koonin E.V."/>
            <person name="Zdobnov E.M."/>
            <person name="Grigoriev I.V."/>
            <person name="Lynch M."/>
            <person name="Boore J.L."/>
        </authorList>
    </citation>
    <scope>NUCLEOTIDE SEQUENCE [LARGE SCALE GENOMIC DNA]</scope>
</reference>
<keyword evidence="5" id="KW-0539">Nucleus</keyword>
<protein>
    <recommendedName>
        <fullName evidence="12">PIN domain-containing protein</fullName>
    </recommendedName>
</protein>
<feature type="compositionally biased region" description="Acidic residues" evidence="6">
    <location>
        <begin position="385"/>
        <end position="397"/>
    </location>
</feature>
<dbReference type="GO" id="GO:0005737">
    <property type="term" value="C:cytoplasm"/>
    <property type="evidence" value="ECO:0007669"/>
    <property type="project" value="UniProtKB-SubCell"/>
</dbReference>
<dbReference type="Proteomes" id="UP000000305">
    <property type="component" value="Unassembled WGS sequence"/>
</dbReference>
<evidence type="ECO:0000313" key="11">
    <source>
        <dbReference type="Proteomes" id="UP000000305"/>
    </source>
</evidence>
<sequence length="805" mass="91611">MADKNLNSKARMASSTNNDTIKKLIYSASILVKQLDSAVAKARACRDLFTPDIIELRSQLSYLCVKSMGADPIQCRRRAEELLWKKCYYDVITSTKINGKKSPLTSMEKLFIGYHIESGIVKFTELMQDVCQKLKNVDPATKLTLHVLPLLEVKILDCETQKESKEELMESVQKILVWLGDLSRYRNDLEISNSLITAERFYHQAVLVNPSIGLPYNQLGTLTSHDPSRGCESIFYYIRSMKALKIFPGAEPNLKALLVRLAMNEDKLISAFSQLLPKLVFVGKEENTFEVSQVALSEIHKRLCSSEKESFNQLLDLAACVVMCTVTPASSNHNPTAAIAFCCSLFAHVLSKFQDIFHLSSGNADQRNGNNADKEKEPVSGSKEEADEDELSDEEEEETKRAKLRRRKIGSGSSDQEFSEEEIFLESNSEQDSEEEEEVLSDSGFHSAEAKLEPLIEIPSEAVSLLPIFKLLTDWLQANVQVVQVSNQSIRKMWATLATILNVFKRCQKEDVDQYQKVPLEEDWKLYGLDSLSLFHAQIDFESVPAPSNISILNSIRIERILQFGNWLVSQGNEKSFRLENGIYMCPSEATKDESQELGMKADLMMRNMAHLWLKSEVQELERRLSPQLKRKKKTNFDLSTLSYVYLVPDVSALSDFTHLIKQVIKSQKLIVVVPDIVISEIDQLKRESACVRECIRWLETCFRTGNRFIRAQRQNEHQVIPLLTYPKRKDKANWTLFQILECCCYLDTNQRNVYKTSQNSPIVLFLSGNTAEDTDQQTRGICNSIGVEFKTANSLMKKSKTKKR</sequence>
<feature type="compositionally biased region" description="Acidic residues" evidence="6">
    <location>
        <begin position="417"/>
        <end position="440"/>
    </location>
</feature>
<name>E9GTJ2_DAPPU</name>
<dbReference type="CDD" id="cd09884">
    <property type="entry name" value="PIN_Smg5-like"/>
    <property type="match status" value="1"/>
</dbReference>
<evidence type="ECO:0000256" key="4">
    <source>
        <dbReference type="ARBA" id="ARBA00023161"/>
    </source>
</evidence>
<dbReference type="InParanoid" id="E9GTJ2"/>
<evidence type="ECO:0008006" key="12">
    <source>
        <dbReference type="Google" id="ProtNLM"/>
    </source>
</evidence>
<feature type="domain" description="DNA/RNA-binding" evidence="7">
    <location>
        <begin position="198"/>
        <end position="356"/>
    </location>
</feature>
<dbReference type="InterPro" id="IPR019458">
    <property type="entry name" value="Est1-like_N"/>
</dbReference>
<dbReference type="AlphaFoldDB" id="E9GTJ2"/>
<dbReference type="Gene3D" id="3.40.50.1010">
    <property type="entry name" value="5'-nuclease"/>
    <property type="match status" value="1"/>
</dbReference>
<dbReference type="FunCoup" id="E9GTJ2">
    <property type="interactions" value="1381"/>
</dbReference>
<feature type="domain" description="PIN" evidence="9">
    <location>
        <begin position="650"/>
        <end position="763"/>
    </location>
</feature>
<dbReference type="STRING" id="6669.E9GTJ2"/>
<accession>E9GTJ2</accession>
<dbReference type="Pfam" id="PF10374">
    <property type="entry name" value="EST1"/>
    <property type="match status" value="1"/>
</dbReference>
<dbReference type="HOGENOM" id="CLU_011872_0_0_1"/>
<evidence type="ECO:0000256" key="3">
    <source>
        <dbReference type="ARBA" id="ARBA00022490"/>
    </source>
</evidence>